<feature type="repeat" description="ANK" evidence="1">
    <location>
        <begin position="31"/>
        <end position="63"/>
    </location>
</feature>
<dbReference type="PROSITE" id="PS50088">
    <property type="entry name" value="ANK_REPEAT"/>
    <property type="match status" value="1"/>
</dbReference>
<keyword evidence="1" id="KW-0040">ANK repeat</keyword>
<dbReference type="Gene3D" id="1.25.40.20">
    <property type="entry name" value="Ankyrin repeat-containing domain"/>
    <property type="match status" value="3"/>
</dbReference>
<organism evidence="3 4">
    <name type="scientific">Hevea brasiliensis</name>
    <name type="common">Para rubber tree</name>
    <name type="synonym">Siphonia brasiliensis</name>
    <dbReference type="NCBI Taxonomy" id="3981"/>
    <lineage>
        <taxon>Eukaryota</taxon>
        <taxon>Viridiplantae</taxon>
        <taxon>Streptophyta</taxon>
        <taxon>Embryophyta</taxon>
        <taxon>Tracheophyta</taxon>
        <taxon>Spermatophyta</taxon>
        <taxon>Magnoliopsida</taxon>
        <taxon>eudicotyledons</taxon>
        <taxon>Gunneridae</taxon>
        <taxon>Pentapetalae</taxon>
        <taxon>rosids</taxon>
        <taxon>fabids</taxon>
        <taxon>Malpighiales</taxon>
        <taxon>Euphorbiaceae</taxon>
        <taxon>Crotonoideae</taxon>
        <taxon>Micrandreae</taxon>
        <taxon>Hevea</taxon>
    </lineage>
</organism>
<dbReference type="InterPro" id="IPR036770">
    <property type="entry name" value="Ankyrin_rpt-contain_sf"/>
</dbReference>
<gene>
    <name evidence="3" type="ORF">GH714_038200</name>
</gene>
<protein>
    <recommendedName>
        <fullName evidence="2">PGG domain-containing protein</fullName>
    </recommendedName>
</protein>
<sequence length="448" mass="50269">MYEAFQFLLHWVCHEEDFYLKKKFLDHRDVEGNTLLHIATSRNQPQFVRLLIDQGVDIKAKNSENMTALAIAQGQELENNEVKDILHDAEDSALPSYFYDYCLRITAADSPVHIAARKGNTTFVLEIVSLKPSLARKLNQHGLSPIHLALQEGQTQTVIGLMRIDSELIRLRGKDGITPLHYVAEMGDVVLLSKFLRSCPSSIHDLTVHCQTAVHIAVKKKKLAAFEFLFGWLHRRNMEEILNWKDDEGNTVLHIAVQENEPRVLRIRDTYLGVSAENENPASDVRDIILVVAVLIATATYQAVLSPPGGFWGDNYDPPGNTTNASVIDGQQKPHRAARMDRLLDATVGGSIDSLYAAIGENPHILAHIEEIPIVDTPLHVAASAGHIQYATEIMRLKTSFARKSNQDGFNPIHIALQKEHFHLLLCLVDMDCDLVRQRREGLLLCII</sequence>
<dbReference type="SUPFAM" id="SSF48403">
    <property type="entry name" value="Ankyrin repeat"/>
    <property type="match status" value="2"/>
</dbReference>
<dbReference type="AlphaFoldDB" id="A0A6A6MRB2"/>
<name>A0A6A6MRB2_HEVBR</name>
<accession>A0A6A6MRB2</accession>
<feature type="domain" description="PGG" evidence="2">
    <location>
        <begin position="284"/>
        <end position="321"/>
    </location>
</feature>
<proteinExistence type="predicted"/>
<dbReference type="SMART" id="SM00248">
    <property type="entry name" value="ANK"/>
    <property type="match status" value="7"/>
</dbReference>
<evidence type="ECO:0000259" key="2">
    <source>
        <dbReference type="Pfam" id="PF13962"/>
    </source>
</evidence>
<evidence type="ECO:0000313" key="4">
    <source>
        <dbReference type="Proteomes" id="UP000467840"/>
    </source>
</evidence>
<dbReference type="Pfam" id="PF13962">
    <property type="entry name" value="PGG"/>
    <property type="match status" value="1"/>
</dbReference>
<dbReference type="PANTHER" id="PTHR24128:SF24">
    <property type="entry name" value="ANKYRIN REPEAT PROTEIN"/>
    <property type="match status" value="1"/>
</dbReference>
<dbReference type="PROSITE" id="PS50297">
    <property type="entry name" value="ANK_REP_REGION"/>
    <property type="match status" value="1"/>
</dbReference>
<comment type="caution">
    <text evidence="3">The sequence shown here is derived from an EMBL/GenBank/DDBJ whole genome shotgun (WGS) entry which is preliminary data.</text>
</comment>
<dbReference type="Proteomes" id="UP000467840">
    <property type="component" value="Chromosome 15"/>
</dbReference>
<evidence type="ECO:0000313" key="3">
    <source>
        <dbReference type="EMBL" id="KAF2315125.1"/>
    </source>
</evidence>
<dbReference type="InterPro" id="IPR002110">
    <property type="entry name" value="Ankyrin_rpt"/>
</dbReference>
<keyword evidence="4" id="KW-1185">Reference proteome</keyword>
<evidence type="ECO:0000256" key="1">
    <source>
        <dbReference type="PROSITE-ProRule" id="PRU00023"/>
    </source>
</evidence>
<dbReference type="InterPro" id="IPR026961">
    <property type="entry name" value="PGG_dom"/>
</dbReference>
<reference evidence="3 4" key="1">
    <citation type="journal article" date="2020" name="Mol. Plant">
        <title>The Chromosome-Based Rubber Tree Genome Provides New Insights into Spurge Genome Evolution and Rubber Biosynthesis.</title>
        <authorList>
            <person name="Liu J."/>
            <person name="Shi C."/>
            <person name="Shi C.C."/>
            <person name="Li W."/>
            <person name="Zhang Q.J."/>
            <person name="Zhang Y."/>
            <person name="Li K."/>
            <person name="Lu H.F."/>
            <person name="Shi C."/>
            <person name="Zhu S.T."/>
            <person name="Xiao Z.Y."/>
            <person name="Nan H."/>
            <person name="Yue Y."/>
            <person name="Zhu X.G."/>
            <person name="Wu Y."/>
            <person name="Hong X.N."/>
            <person name="Fan G.Y."/>
            <person name="Tong Y."/>
            <person name="Zhang D."/>
            <person name="Mao C.L."/>
            <person name="Liu Y.L."/>
            <person name="Hao S.J."/>
            <person name="Liu W.Q."/>
            <person name="Lv M.Q."/>
            <person name="Zhang H.B."/>
            <person name="Liu Y."/>
            <person name="Hu-Tang G.R."/>
            <person name="Wang J.P."/>
            <person name="Wang J.H."/>
            <person name="Sun Y.H."/>
            <person name="Ni S.B."/>
            <person name="Chen W.B."/>
            <person name="Zhang X.C."/>
            <person name="Jiao Y.N."/>
            <person name="Eichler E.E."/>
            <person name="Li G.H."/>
            <person name="Liu X."/>
            <person name="Gao L.Z."/>
        </authorList>
    </citation>
    <scope>NUCLEOTIDE SEQUENCE [LARGE SCALE GENOMIC DNA]</scope>
    <source>
        <strain evidence="4">cv. GT1</strain>
        <tissue evidence="3">Leaf</tissue>
    </source>
</reference>
<dbReference type="EMBL" id="JAAGAX010000005">
    <property type="protein sequence ID" value="KAF2315125.1"/>
    <property type="molecule type" value="Genomic_DNA"/>
</dbReference>
<dbReference type="Pfam" id="PF12796">
    <property type="entry name" value="Ank_2"/>
    <property type="match status" value="1"/>
</dbReference>
<dbReference type="PANTHER" id="PTHR24128">
    <property type="entry name" value="HOMEOBOX PROTEIN WARIAI"/>
    <property type="match status" value="1"/>
</dbReference>